<dbReference type="EMBL" id="JAGRRH010000001">
    <property type="protein sequence ID" value="KAG7374035.1"/>
    <property type="molecule type" value="Genomic_DNA"/>
</dbReference>
<gene>
    <name evidence="2" type="ORF">IV203_013130</name>
</gene>
<accession>A0A9K3Q8K3</accession>
<organism evidence="2 3">
    <name type="scientific">Nitzschia inconspicua</name>
    <dbReference type="NCBI Taxonomy" id="303405"/>
    <lineage>
        <taxon>Eukaryota</taxon>
        <taxon>Sar</taxon>
        <taxon>Stramenopiles</taxon>
        <taxon>Ochrophyta</taxon>
        <taxon>Bacillariophyta</taxon>
        <taxon>Bacillariophyceae</taxon>
        <taxon>Bacillariophycidae</taxon>
        <taxon>Bacillariales</taxon>
        <taxon>Bacillariaceae</taxon>
        <taxon>Nitzschia</taxon>
    </lineage>
</organism>
<feature type="compositionally biased region" description="Basic residues" evidence="1">
    <location>
        <begin position="330"/>
        <end position="343"/>
    </location>
</feature>
<sequence length="459" mass="50444">MDDNDDSSSIVSLPERVSHQHQQIFDNDREAVGDDGDVSVASAPVRLCKTTPDTSSSTSSGGSTEPPPSPPLTFEYTSFVNASPSTSHHRALNLCLTHGSHDDCSEAFFLRPLNLPPPPAALAIRAISSAISSPIPEEQEKEQTEQELDPCVDSFASVNDLSLGSDHDSADDDLWRNRRKLNLSLSQNDLLIQPNLMMDAPTGIMLVFDRLLDCIDPPTDNVGLREGCTNRNWRAFSSSHASIFNGTTRLLDDDDQSISTIDSLMMEFSASSSLPGSIDVDPPPTDFMNTHSLAKTATILEGDDELCLFPCWVDDDDKNDVVDGTEKKSAQKSRPHGRSRTRRPPSTPGDLSTETATVNGEKGIEEALFRKCQGCYDGSLKSQSNRKRNLSAIENSVEEVDNYYVFDDDNDDDDDDSLSKLLHGLDLERPFDENDDLQKVDRTFTTDGTSLSYSSSFNY</sequence>
<feature type="compositionally biased region" description="Low complexity" evidence="1">
    <location>
        <begin position="50"/>
        <end position="64"/>
    </location>
</feature>
<evidence type="ECO:0000256" key="1">
    <source>
        <dbReference type="SAM" id="MobiDB-lite"/>
    </source>
</evidence>
<reference evidence="2" key="1">
    <citation type="journal article" date="2021" name="Sci. Rep.">
        <title>Diploid genomic architecture of Nitzschia inconspicua, an elite biomass production diatom.</title>
        <authorList>
            <person name="Oliver A."/>
            <person name="Podell S."/>
            <person name="Pinowska A."/>
            <person name="Traller J.C."/>
            <person name="Smith S.R."/>
            <person name="McClure R."/>
            <person name="Beliaev A."/>
            <person name="Bohutskyi P."/>
            <person name="Hill E.A."/>
            <person name="Rabines A."/>
            <person name="Zheng H."/>
            <person name="Allen L.Z."/>
            <person name="Kuo A."/>
            <person name="Grigoriev I.V."/>
            <person name="Allen A.E."/>
            <person name="Hazlebeck D."/>
            <person name="Allen E.E."/>
        </authorList>
    </citation>
    <scope>NUCLEOTIDE SEQUENCE</scope>
    <source>
        <strain evidence="2">Hildebrandi</strain>
    </source>
</reference>
<dbReference type="AlphaFoldDB" id="A0A9K3Q8K3"/>
<proteinExistence type="predicted"/>
<evidence type="ECO:0000313" key="2">
    <source>
        <dbReference type="EMBL" id="KAG7374035.1"/>
    </source>
</evidence>
<feature type="region of interest" description="Disordered" evidence="1">
    <location>
        <begin position="1"/>
        <end position="72"/>
    </location>
</feature>
<dbReference type="Proteomes" id="UP000693970">
    <property type="component" value="Unassembled WGS sequence"/>
</dbReference>
<keyword evidence="3" id="KW-1185">Reference proteome</keyword>
<name>A0A9K3Q8K3_9STRA</name>
<comment type="caution">
    <text evidence="2">The sequence shown here is derived from an EMBL/GenBank/DDBJ whole genome shotgun (WGS) entry which is preliminary data.</text>
</comment>
<protein>
    <submittedName>
        <fullName evidence="2">Uncharacterized protein</fullName>
    </submittedName>
</protein>
<reference evidence="2" key="2">
    <citation type="submission" date="2021-04" db="EMBL/GenBank/DDBJ databases">
        <authorList>
            <person name="Podell S."/>
        </authorList>
    </citation>
    <scope>NUCLEOTIDE SEQUENCE</scope>
    <source>
        <strain evidence="2">Hildebrandi</strain>
    </source>
</reference>
<evidence type="ECO:0000313" key="3">
    <source>
        <dbReference type="Proteomes" id="UP000693970"/>
    </source>
</evidence>
<feature type="region of interest" description="Disordered" evidence="1">
    <location>
        <begin position="321"/>
        <end position="355"/>
    </location>
</feature>